<dbReference type="AlphaFoldDB" id="A0AAD8EAL5"/>
<organism evidence="10 11">
    <name type="scientific">Diploptera punctata</name>
    <name type="common">Pacific beetle cockroach</name>
    <dbReference type="NCBI Taxonomy" id="6984"/>
    <lineage>
        <taxon>Eukaryota</taxon>
        <taxon>Metazoa</taxon>
        <taxon>Ecdysozoa</taxon>
        <taxon>Arthropoda</taxon>
        <taxon>Hexapoda</taxon>
        <taxon>Insecta</taxon>
        <taxon>Pterygota</taxon>
        <taxon>Neoptera</taxon>
        <taxon>Polyneoptera</taxon>
        <taxon>Dictyoptera</taxon>
        <taxon>Blattodea</taxon>
        <taxon>Blaberoidea</taxon>
        <taxon>Blaberidae</taxon>
        <taxon>Diplopterinae</taxon>
        <taxon>Diploptera</taxon>
    </lineage>
</organism>
<comment type="caution">
    <text evidence="10">The sequence shown here is derived from an EMBL/GenBank/DDBJ whole genome shotgun (WGS) entry which is preliminary data.</text>
</comment>
<evidence type="ECO:0000256" key="3">
    <source>
        <dbReference type="ARBA" id="ARBA00022448"/>
    </source>
</evidence>
<dbReference type="GO" id="GO:0016887">
    <property type="term" value="F:ATP hydrolysis activity"/>
    <property type="evidence" value="ECO:0007669"/>
    <property type="project" value="InterPro"/>
</dbReference>
<dbReference type="GO" id="GO:0005886">
    <property type="term" value="C:plasma membrane"/>
    <property type="evidence" value="ECO:0007669"/>
    <property type="project" value="TreeGrafter"/>
</dbReference>
<evidence type="ECO:0000256" key="4">
    <source>
        <dbReference type="ARBA" id="ARBA00022692"/>
    </source>
</evidence>
<evidence type="ECO:0000259" key="9">
    <source>
        <dbReference type="PROSITE" id="PS50893"/>
    </source>
</evidence>
<evidence type="ECO:0000313" key="10">
    <source>
        <dbReference type="EMBL" id="KAJ9583450.1"/>
    </source>
</evidence>
<reference evidence="10" key="1">
    <citation type="journal article" date="2023" name="IScience">
        <title>Live-bearing cockroach genome reveals convergent evolutionary mechanisms linked to viviparity in insects and beyond.</title>
        <authorList>
            <person name="Fouks B."/>
            <person name="Harrison M.C."/>
            <person name="Mikhailova A.A."/>
            <person name="Marchal E."/>
            <person name="English S."/>
            <person name="Carruthers M."/>
            <person name="Jennings E.C."/>
            <person name="Chiamaka E.L."/>
            <person name="Frigard R.A."/>
            <person name="Pippel M."/>
            <person name="Attardo G.M."/>
            <person name="Benoit J.B."/>
            <person name="Bornberg-Bauer E."/>
            <person name="Tobe S.S."/>
        </authorList>
    </citation>
    <scope>NUCLEOTIDE SEQUENCE</scope>
    <source>
        <strain evidence="10">Stay&amp;Tobe</strain>
    </source>
</reference>
<evidence type="ECO:0000313" key="11">
    <source>
        <dbReference type="Proteomes" id="UP001233999"/>
    </source>
</evidence>
<evidence type="ECO:0000256" key="2">
    <source>
        <dbReference type="ARBA" id="ARBA00005814"/>
    </source>
</evidence>
<feature type="domain" description="ABC transporter" evidence="9">
    <location>
        <begin position="1"/>
        <end position="223"/>
    </location>
</feature>
<evidence type="ECO:0000256" key="8">
    <source>
        <dbReference type="ARBA" id="ARBA00023136"/>
    </source>
</evidence>
<keyword evidence="4" id="KW-0812">Transmembrane</keyword>
<dbReference type="InterPro" id="IPR017871">
    <property type="entry name" value="ABC_transporter-like_CS"/>
</dbReference>
<dbReference type="EMBL" id="JASPKZ010007594">
    <property type="protein sequence ID" value="KAJ9583450.1"/>
    <property type="molecule type" value="Genomic_DNA"/>
</dbReference>
<feature type="non-terminal residue" evidence="10">
    <location>
        <position position="1"/>
    </location>
</feature>
<dbReference type="PROSITE" id="PS00211">
    <property type="entry name" value="ABC_TRANSPORTER_1"/>
    <property type="match status" value="1"/>
</dbReference>
<keyword evidence="11" id="KW-1185">Reference proteome</keyword>
<dbReference type="Pfam" id="PF00005">
    <property type="entry name" value="ABC_tran"/>
    <property type="match status" value="1"/>
</dbReference>
<keyword evidence="6" id="KW-0067">ATP-binding</keyword>
<feature type="non-terminal residue" evidence="10">
    <location>
        <position position="346"/>
    </location>
</feature>
<dbReference type="InterPro" id="IPR027417">
    <property type="entry name" value="P-loop_NTPase"/>
</dbReference>
<dbReference type="Pfam" id="PF19055">
    <property type="entry name" value="ABC2_membrane_7"/>
    <property type="match status" value="1"/>
</dbReference>
<dbReference type="PROSITE" id="PS50893">
    <property type="entry name" value="ABC_TRANSPORTER_2"/>
    <property type="match status" value="1"/>
</dbReference>
<dbReference type="PANTHER" id="PTHR48041:SF15">
    <property type="entry name" value="FI05267P"/>
    <property type="match status" value="1"/>
</dbReference>
<protein>
    <recommendedName>
        <fullName evidence="9">ABC transporter domain-containing protein</fullName>
    </recommendedName>
</protein>
<accession>A0AAD8EAL5</accession>
<dbReference type="Proteomes" id="UP001233999">
    <property type="component" value="Unassembled WGS sequence"/>
</dbReference>
<dbReference type="GO" id="GO:0005524">
    <property type="term" value="F:ATP binding"/>
    <property type="evidence" value="ECO:0007669"/>
    <property type="project" value="UniProtKB-KW"/>
</dbReference>
<evidence type="ECO:0000256" key="1">
    <source>
        <dbReference type="ARBA" id="ARBA00004141"/>
    </source>
</evidence>
<keyword evidence="5" id="KW-0547">Nucleotide-binding</keyword>
<dbReference type="GO" id="GO:0140359">
    <property type="term" value="F:ABC-type transporter activity"/>
    <property type="evidence" value="ECO:0007669"/>
    <property type="project" value="InterPro"/>
</dbReference>
<dbReference type="Gene3D" id="3.40.50.300">
    <property type="entry name" value="P-loop containing nucleotide triphosphate hydrolases"/>
    <property type="match status" value="1"/>
</dbReference>
<dbReference type="SUPFAM" id="SSF52540">
    <property type="entry name" value="P-loop containing nucleoside triphosphate hydrolases"/>
    <property type="match status" value="1"/>
</dbReference>
<dbReference type="InterPro" id="IPR050352">
    <property type="entry name" value="ABCG_transporters"/>
</dbReference>
<comment type="similarity">
    <text evidence="2">Belongs to the ABC transporter superfamily. ABCG family. Eye pigment precursor importer (TC 3.A.1.204) subfamily.</text>
</comment>
<dbReference type="InterPro" id="IPR003439">
    <property type="entry name" value="ABC_transporter-like_ATP-bd"/>
</dbReference>
<dbReference type="FunFam" id="3.40.50.300:FF:001077">
    <property type="entry name" value="Uncharacterized protein, isoform A"/>
    <property type="match status" value="1"/>
</dbReference>
<keyword evidence="8" id="KW-0472">Membrane</keyword>
<dbReference type="PANTHER" id="PTHR48041">
    <property type="entry name" value="ABC TRANSPORTER G FAMILY MEMBER 28"/>
    <property type="match status" value="1"/>
</dbReference>
<dbReference type="InterPro" id="IPR003593">
    <property type="entry name" value="AAA+_ATPase"/>
</dbReference>
<gene>
    <name evidence="10" type="ORF">L9F63_022207</name>
</gene>
<evidence type="ECO:0000256" key="5">
    <source>
        <dbReference type="ARBA" id="ARBA00022741"/>
    </source>
</evidence>
<proteinExistence type="inferred from homology"/>
<dbReference type="CDD" id="cd03213">
    <property type="entry name" value="ABCG_EPDR"/>
    <property type="match status" value="1"/>
</dbReference>
<name>A0AAD8EAL5_DIPPU</name>
<evidence type="ECO:0000256" key="6">
    <source>
        <dbReference type="ARBA" id="ARBA00022840"/>
    </source>
</evidence>
<reference evidence="10" key="2">
    <citation type="submission" date="2023-05" db="EMBL/GenBank/DDBJ databases">
        <authorList>
            <person name="Fouks B."/>
        </authorList>
    </citation>
    <scope>NUCLEOTIDE SEQUENCE</scope>
    <source>
        <strain evidence="10">Stay&amp;Tobe</strain>
        <tissue evidence="10">Testes</tissue>
    </source>
</reference>
<keyword evidence="7" id="KW-1133">Transmembrane helix</keyword>
<dbReference type="SMART" id="SM00382">
    <property type="entry name" value="AAA"/>
    <property type="match status" value="1"/>
</dbReference>
<evidence type="ECO:0000256" key="7">
    <source>
        <dbReference type="ARBA" id="ARBA00022989"/>
    </source>
</evidence>
<comment type="subcellular location">
    <subcellularLocation>
        <location evidence="1">Membrane</location>
        <topology evidence="1">Multi-pass membrane protein</topology>
    </subcellularLocation>
</comment>
<sequence length="346" mass="38363">SKLILRSVSGYFKSGNLTAILGPSGAGKSTLLNVLAGCRHEDTTGSILINGKPRNIMQFRKMSRYIMQEDMLQPHLSVEEIMLIAAHLKLGNELSTEKKIIAVREILEMLSLLKCKDTKTTLLSGGERKRVSIALELVNNPPVIFLDEPTTGLDDLSSSQCIRMLKMLAQQGRTIICSIHTPSAKMFSMFDHVYVVSAGQCVYQGLGNLIVPFLASLNLHCPRHFNPADFIIEVSCGEYGDHLDKMVSAVENGGCYCWSPNLPSDVENKNELSSKSLDVNADDVDNSIVISDQNSYEDDCMKYNFNCSFLGQVKLITNRMLLQSIRDKMTKIQYASLLFEKIPGQG</sequence>
<keyword evidence="3" id="KW-0813">Transport</keyword>
<dbReference type="InterPro" id="IPR043926">
    <property type="entry name" value="ABCG_dom"/>
</dbReference>